<dbReference type="Gene3D" id="2.60.40.10">
    <property type="entry name" value="Immunoglobulins"/>
    <property type="match status" value="1"/>
</dbReference>
<dbReference type="Gene3D" id="3.20.20.80">
    <property type="entry name" value="Glycosidases"/>
    <property type="match status" value="1"/>
</dbReference>
<dbReference type="SUPFAM" id="SSF51445">
    <property type="entry name" value="(Trans)glycosidases"/>
    <property type="match status" value="1"/>
</dbReference>
<evidence type="ECO:0000313" key="4">
    <source>
        <dbReference type="EMBL" id="SHJ26102.1"/>
    </source>
</evidence>
<dbReference type="STRING" id="1121302.SAMN02745163_01593"/>
<evidence type="ECO:0000256" key="2">
    <source>
        <dbReference type="ARBA" id="ARBA00022729"/>
    </source>
</evidence>
<dbReference type="PROSITE" id="PS51175">
    <property type="entry name" value="CBM6"/>
    <property type="match status" value="2"/>
</dbReference>
<organism evidence="4 5">
    <name type="scientific">Clostridium cavendishii DSM 21758</name>
    <dbReference type="NCBI Taxonomy" id="1121302"/>
    <lineage>
        <taxon>Bacteria</taxon>
        <taxon>Bacillati</taxon>
        <taxon>Bacillota</taxon>
        <taxon>Clostridia</taxon>
        <taxon>Eubacteriales</taxon>
        <taxon>Clostridiaceae</taxon>
        <taxon>Clostridium</taxon>
    </lineage>
</organism>
<dbReference type="RefSeq" id="WP_072986148.1">
    <property type="nucleotide sequence ID" value="NZ_FQZB01000007.1"/>
</dbReference>
<keyword evidence="2" id="KW-0732">Signal</keyword>
<sequence>MVRRQVWYKTFKILSLTLAIFLNSFNSIKYENVQAAENEIIIKNLSTDKVRYSPGEKPKIKVELENKLTTSTNSTLSIKIYDKEKIIYSTSEEVKIEKNKTQIKEFNCPLPNIDKRGYLVKVAIDRGESKTTALDVCSSWSEYPRYGYIPNFGKSISKEDIKEQIDTLTNEYYVNSFQFYDWMWRHEVPIKRNNQKVENSWEDLFDRDIQGDVIKEYVDNIHNKNGKALAYMMSYASREGYDLNGVNPEWGLFQDKYHKSQLNVDFNNGKYLWLFAPSNKKWQEFISNSYKDCINTFGFDGIQIDQMGQRDNIFNYNGEKYDLENSFSSLVNAVKKELSNNNKEKSYIDFNIVDGTVNGWAVNDISKNAKTDLNFSEIWWKSNKYNELRNYIEQVRCNSKGKALVLAAYMNYNENTGVKYEAEDAEFKGPDIEKNHSGYTGKGFLQNFSHKGNFVQFNIDIDGEWTYPLIFQYGNNSENATRTIYVDGNKVGKANFYLQGTWDKFAFDSVVNVNLKPGKHKVKVVYENDDNGSINLDSLTIGVFNEPSIRLTDATMAASGATHIELGAGGSNDVSMLPHEYYPNSSKVMDLSLRNSMKNYYKFLTSYENLLFDSSLINGDSGDQSIYIDKEKISGDGKGESIWHINRTSTDYDILHLINLTSDKDGEWRNSTNKPTLKENLKIKQYFPKGTKIEGVFLASPDTNQCESKYLEYTTGNDQGGFYISYVVPSLEYWDMIYVKRNILSKNNIYEAEDAIKTNVGVNTNHTGYTGTGFIDGFSEMGDEVTFQIQIDKEKDYKLQFRYSNSTGEAAKLHLIIDGKDQGVINFNNLKDWESWSESTFDSHLLPGVHTIALYYDNNDSKKAINLDHLKILEK</sequence>
<name>A0A1M6HV34_9CLOT</name>
<accession>A0A1M6HV34</accession>
<dbReference type="SUPFAM" id="SSF49785">
    <property type="entry name" value="Galactose-binding domain-like"/>
    <property type="match status" value="2"/>
</dbReference>
<feature type="domain" description="CBM6" evidence="3">
    <location>
        <begin position="748"/>
        <end position="873"/>
    </location>
</feature>
<comment type="similarity">
    <text evidence="1">Belongs to the glycosyl hydrolase 66 family.</text>
</comment>
<gene>
    <name evidence="4" type="ORF">SAMN02745163_01593</name>
</gene>
<dbReference type="InterPro" id="IPR005084">
    <property type="entry name" value="CBM6"/>
</dbReference>
<dbReference type="InterPro" id="IPR013780">
    <property type="entry name" value="Glyco_hydro_b"/>
</dbReference>
<dbReference type="Pfam" id="PF03422">
    <property type="entry name" value="CBM_6"/>
    <property type="match status" value="1"/>
</dbReference>
<proteinExistence type="inferred from homology"/>
<dbReference type="InterPro" id="IPR013783">
    <property type="entry name" value="Ig-like_fold"/>
</dbReference>
<dbReference type="Gene3D" id="2.60.120.260">
    <property type="entry name" value="Galactose-binding domain-like"/>
    <property type="match status" value="2"/>
</dbReference>
<protein>
    <submittedName>
        <fullName evidence="4">Dextranase</fullName>
    </submittedName>
</protein>
<evidence type="ECO:0000259" key="3">
    <source>
        <dbReference type="PROSITE" id="PS51175"/>
    </source>
</evidence>
<feature type="domain" description="CBM6" evidence="3">
    <location>
        <begin position="418"/>
        <end position="542"/>
    </location>
</feature>
<dbReference type="Proteomes" id="UP000184310">
    <property type="component" value="Unassembled WGS sequence"/>
</dbReference>
<dbReference type="InterPro" id="IPR025092">
    <property type="entry name" value="Glyco_hydro_66"/>
</dbReference>
<dbReference type="AlphaFoldDB" id="A0A1M6HV34"/>
<dbReference type="OrthoDB" id="9778932at2"/>
<dbReference type="CDD" id="cd14745">
    <property type="entry name" value="GH66"/>
    <property type="match status" value="1"/>
</dbReference>
<dbReference type="InterPro" id="IPR008979">
    <property type="entry name" value="Galactose-bd-like_sf"/>
</dbReference>
<dbReference type="EMBL" id="FQZB01000007">
    <property type="protein sequence ID" value="SHJ26102.1"/>
    <property type="molecule type" value="Genomic_DNA"/>
</dbReference>
<evidence type="ECO:0000313" key="5">
    <source>
        <dbReference type="Proteomes" id="UP000184310"/>
    </source>
</evidence>
<reference evidence="4 5" key="1">
    <citation type="submission" date="2016-11" db="EMBL/GenBank/DDBJ databases">
        <authorList>
            <person name="Jaros S."/>
            <person name="Januszkiewicz K."/>
            <person name="Wedrychowicz H."/>
        </authorList>
    </citation>
    <scope>NUCLEOTIDE SEQUENCE [LARGE SCALE GENOMIC DNA]</scope>
    <source>
        <strain evidence="4 5">DSM 21758</strain>
    </source>
</reference>
<dbReference type="CDD" id="cd04083">
    <property type="entry name" value="CBM35_Lmo2446-like"/>
    <property type="match status" value="2"/>
</dbReference>
<dbReference type="GO" id="GO:0030246">
    <property type="term" value="F:carbohydrate binding"/>
    <property type="evidence" value="ECO:0007669"/>
    <property type="project" value="InterPro"/>
</dbReference>
<dbReference type="InterPro" id="IPR017853">
    <property type="entry name" value="GH"/>
</dbReference>
<dbReference type="Gene3D" id="2.60.40.1180">
    <property type="entry name" value="Golgi alpha-mannosidase II"/>
    <property type="match status" value="1"/>
</dbReference>
<evidence type="ECO:0000256" key="1">
    <source>
        <dbReference type="ARBA" id="ARBA00010837"/>
    </source>
</evidence>
<dbReference type="Pfam" id="PF13199">
    <property type="entry name" value="Glyco_hydro_66"/>
    <property type="match status" value="1"/>
</dbReference>
<dbReference type="Pfam" id="PF16990">
    <property type="entry name" value="CBM_35"/>
    <property type="match status" value="1"/>
</dbReference>
<keyword evidence="5" id="KW-1185">Reference proteome</keyword>